<reference evidence="1 2" key="1">
    <citation type="submission" date="2019-02" db="EMBL/GenBank/DDBJ databases">
        <title>Sequencing the genomes of 1000 actinobacteria strains.</title>
        <authorList>
            <person name="Klenk H.-P."/>
        </authorList>
    </citation>
    <scope>NUCLEOTIDE SEQUENCE [LARGE SCALE GENOMIC DNA]</scope>
    <source>
        <strain evidence="1 2">DSM 45779</strain>
    </source>
</reference>
<dbReference type="AlphaFoldDB" id="A0A4Q7UWQ7"/>
<accession>A0A4Q7UWQ7</accession>
<dbReference type="SUPFAM" id="SSF54427">
    <property type="entry name" value="NTF2-like"/>
    <property type="match status" value="1"/>
</dbReference>
<keyword evidence="2" id="KW-1185">Reference proteome</keyword>
<dbReference type="Proteomes" id="UP000291591">
    <property type="component" value="Unassembled WGS sequence"/>
</dbReference>
<dbReference type="InterPro" id="IPR032710">
    <property type="entry name" value="NTF2-like_dom_sf"/>
</dbReference>
<evidence type="ECO:0000313" key="2">
    <source>
        <dbReference type="Proteomes" id="UP000291591"/>
    </source>
</evidence>
<comment type="caution">
    <text evidence="1">The sequence shown here is derived from an EMBL/GenBank/DDBJ whole genome shotgun (WGS) entry which is preliminary data.</text>
</comment>
<sequence length="127" mass="13676">MTTTDTTPAARIIAALDALDVDRELIADGATAWHNFDDLDMALVDTFESVRTIRTKVPDFRFTDVRTTAPGDDGISVARYTFRGTLPDGGEVAAHACLVVHSDGGKVTRIEEYLDTAQLAPILALLA</sequence>
<name>A0A4Q7UWQ7_PSEST</name>
<dbReference type="Gene3D" id="3.10.450.50">
    <property type="match status" value="1"/>
</dbReference>
<evidence type="ECO:0000313" key="1">
    <source>
        <dbReference type="EMBL" id="RZT86296.1"/>
    </source>
</evidence>
<evidence type="ECO:0008006" key="3">
    <source>
        <dbReference type="Google" id="ProtNLM"/>
    </source>
</evidence>
<gene>
    <name evidence="1" type="ORF">EV383_3188</name>
</gene>
<dbReference type="RefSeq" id="WP_130290618.1">
    <property type="nucleotide sequence ID" value="NZ_SHKL01000001.1"/>
</dbReference>
<proteinExistence type="predicted"/>
<dbReference type="EMBL" id="SHKL01000001">
    <property type="protein sequence ID" value="RZT86296.1"/>
    <property type="molecule type" value="Genomic_DNA"/>
</dbReference>
<organism evidence="1 2">
    <name type="scientific">Pseudonocardia sediminis</name>
    <dbReference type="NCBI Taxonomy" id="1397368"/>
    <lineage>
        <taxon>Bacteria</taxon>
        <taxon>Bacillati</taxon>
        <taxon>Actinomycetota</taxon>
        <taxon>Actinomycetes</taxon>
        <taxon>Pseudonocardiales</taxon>
        <taxon>Pseudonocardiaceae</taxon>
        <taxon>Pseudonocardia</taxon>
    </lineage>
</organism>
<dbReference type="OrthoDB" id="7207122at2"/>
<protein>
    <recommendedName>
        <fullName evidence="3">Ketosteroid isomerase-like protein</fullName>
    </recommendedName>
</protein>